<accession>A0A7L4YSA9</accession>
<feature type="DNA-binding region" description="H-T-H motif" evidence="2">
    <location>
        <begin position="44"/>
        <end position="63"/>
    </location>
</feature>
<dbReference type="KEGG" id="eke:EK0264_14825"/>
<dbReference type="InterPro" id="IPR001647">
    <property type="entry name" value="HTH_TetR"/>
</dbReference>
<dbReference type="SUPFAM" id="SSF48498">
    <property type="entry name" value="Tetracyclin repressor-like, C-terminal domain"/>
    <property type="match status" value="1"/>
</dbReference>
<organism evidence="4 5">
    <name type="scientific">Epidermidibacterium keratini</name>
    <dbReference type="NCBI Taxonomy" id="1891644"/>
    <lineage>
        <taxon>Bacteria</taxon>
        <taxon>Bacillati</taxon>
        <taxon>Actinomycetota</taxon>
        <taxon>Actinomycetes</taxon>
        <taxon>Sporichthyales</taxon>
        <taxon>Sporichthyaceae</taxon>
        <taxon>Epidermidibacterium</taxon>
    </lineage>
</organism>
<dbReference type="SUPFAM" id="SSF46689">
    <property type="entry name" value="Homeodomain-like"/>
    <property type="match status" value="1"/>
</dbReference>
<dbReference type="PROSITE" id="PS50977">
    <property type="entry name" value="HTH_TETR_2"/>
    <property type="match status" value="1"/>
</dbReference>
<gene>
    <name evidence="4" type="ORF">EK0264_14825</name>
</gene>
<sequence length="235" mass="25554">MASAPEQGDGRRTRWAEHNSERRKLIVDAAIAETEAGPPGALVHLQQIAERAGLNRTVIYRYFDERADLDRAVRRAVLQQLGAEIEPVVSLSGTIEDVIHRIVGTYIRWTVAHPALHRLVERDLVGVTAPGGTDSAVWIGSQVEGLLAVGAAVLGMELSEDDAVSLDPLAFALIGAVVGATRRWLGREKREPSVEVFAERMSESVWYIIDGHARRMGGRLDPKADLSALLRGNAG</sequence>
<evidence type="ECO:0000259" key="3">
    <source>
        <dbReference type="PROSITE" id="PS50977"/>
    </source>
</evidence>
<reference evidence="4 5" key="1">
    <citation type="journal article" date="2018" name="Int. J. Syst. Evol. Microbiol.">
        <title>Epidermidibacterium keratini gen. nov., sp. nov., a member of the family Sporichthyaceae, isolated from keratin epidermis.</title>
        <authorList>
            <person name="Lee D.G."/>
            <person name="Trujillo M.E."/>
            <person name="Kang S."/>
            <person name="Nam J.J."/>
            <person name="Kim Y.J."/>
        </authorList>
    </citation>
    <scope>NUCLEOTIDE SEQUENCE [LARGE SCALE GENOMIC DNA]</scope>
    <source>
        <strain evidence="4 5">EPI-7</strain>
    </source>
</reference>
<feature type="domain" description="HTH tetR-type" evidence="3">
    <location>
        <begin position="20"/>
        <end position="81"/>
    </location>
</feature>
<proteinExistence type="predicted"/>
<evidence type="ECO:0000256" key="2">
    <source>
        <dbReference type="PROSITE-ProRule" id="PRU00335"/>
    </source>
</evidence>
<name>A0A7L4YSA9_9ACTN</name>
<dbReference type="InterPro" id="IPR036271">
    <property type="entry name" value="Tet_transcr_reg_TetR-rel_C_sf"/>
</dbReference>
<dbReference type="GO" id="GO:0003677">
    <property type="term" value="F:DNA binding"/>
    <property type="evidence" value="ECO:0007669"/>
    <property type="project" value="UniProtKB-UniRule"/>
</dbReference>
<dbReference type="Proteomes" id="UP000463857">
    <property type="component" value="Chromosome"/>
</dbReference>
<dbReference type="AlphaFoldDB" id="A0A7L4YSA9"/>
<dbReference type="InParanoid" id="A0A7L4YSA9"/>
<evidence type="ECO:0000256" key="1">
    <source>
        <dbReference type="ARBA" id="ARBA00023125"/>
    </source>
</evidence>
<keyword evidence="1 2" id="KW-0238">DNA-binding</keyword>
<evidence type="ECO:0000313" key="4">
    <source>
        <dbReference type="EMBL" id="QHC01437.1"/>
    </source>
</evidence>
<dbReference type="RefSeq" id="WP_159546572.1">
    <property type="nucleotide sequence ID" value="NZ_CP047156.1"/>
</dbReference>
<dbReference type="OrthoDB" id="4542604at2"/>
<protein>
    <submittedName>
        <fullName evidence="4">TetR family transcriptional regulator</fullName>
    </submittedName>
</protein>
<dbReference type="EMBL" id="CP047156">
    <property type="protein sequence ID" value="QHC01437.1"/>
    <property type="molecule type" value="Genomic_DNA"/>
</dbReference>
<dbReference type="Gene3D" id="1.10.357.10">
    <property type="entry name" value="Tetracycline Repressor, domain 2"/>
    <property type="match status" value="1"/>
</dbReference>
<evidence type="ECO:0000313" key="5">
    <source>
        <dbReference type="Proteomes" id="UP000463857"/>
    </source>
</evidence>
<keyword evidence="5" id="KW-1185">Reference proteome</keyword>
<dbReference type="InterPro" id="IPR009057">
    <property type="entry name" value="Homeodomain-like_sf"/>
</dbReference>